<dbReference type="EMBL" id="JXTB01000358">
    <property type="protein sequence ID" value="PON44082.1"/>
    <property type="molecule type" value="Genomic_DNA"/>
</dbReference>
<sequence>MRSTLHNQHVLRHAWPWHTAHFPDISNHKWLSYSQLALKLARPWSTMHPQSPHEWPSRDHLMLRHTGSHSPMHHLLRLAHELCLWHRSLQIKCTIEPSIWRLNTISAGQYHLNFLTHGDIRVPLWFPNVYPYKHSLHASTLAKPTEVHHVLEMVESQYHAPS</sequence>
<evidence type="ECO:0000313" key="1">
    <source>
        <dbReference type="EMBL" id="PON44082.1"/>
    </source>
</evidence>
<comment type="caution">
    <text evidence="1">The sequence shown here is derived from an EMBL/GenBank/DDBJ whole genome shotgun (WGS) entry which is preliminary data.</text>
</comment>
<dbReference type="AlphaFoldDB" id="A0A2P5B5L0"/>
<keyword evidence="2" id="KW-1185">Reference proteome</keyword>
<gene>
    <name evidence="1" type="ORF">PanWU01x14_269170</name>
</gene>
<accession>A0A2P5B5L0</accession>
<evidence type="ECO:0000313" key="2">
    <source>
        <dbReference type="Proteomes" id="UP000237105"/>
    </source>
</evidence>
<dbReference type="Proteomes" id="UP000237105">
    <property type="component" value="Unassembled WGS sequence"/>
</dbReference>
<proteinExistence type="predicted"/>
<organism evidence="1 2">
    <name type="scientific">Parasponia andersonii</name>
    <name type="common">Sponia andersonii</name>
    <dbReference type="NCBI Taxonomy" id="3476"/>
    <lineage>
        <taxon>Eukaryota</taxon>
        <taxon>Viridiplantae</taxon>
        <taxon>Streptophyta</taxon>
        <taxon>Embryophyta</taxon>
        <taxon>Tracheophyta</taxon>
        <taxon>Spermatophyta</taxon>
        <taxon>Magnoliopsida</taxon>
        <taxon>eudicotyledons</taxon>
        <taxon>Gunneridae</taxon>
        <taxon>Pentapetalae</taxon>
        <taxon>rosids</taxon>
        <taxon>fabids</taxon>
        <taxon>Rosales</taxon>
        <taxon>Cannabaceae</taxon>
        <taxon>Parasponia</taxon>
    </lineage>
</organism>
<name>A0A2P5B5L0_PARAD</name>
<reference evidence="2" key="1">
    <citation type="submission" date="2016-06" db="EMBL/GenBank/DDBJ databases">
        <title>Parallel loss of symbiosis genes in relatives of nitrogen-fixing non-legume Parasponia.</title>
        <authorList>
            <person name="Van Velzen R."/>
            <person name="Holmer R."/>
            <person name="Bu F."/>
            <person name="Rutten L."/>
            <person name="Van Zeijl A."/>
            <person name="Liu W."/>
            <person name="Santuari L."/>
            <person name="Cao Q."/>
            <person name="Sharma T."/>
            <person name="Shen D."/>
            <person name="Roswanjaya Y."/>
            <person name="Wardhani T."/>
            <person name="Kalhor M.S."/>
            <person name="Jansen J."/>
            <person name="Van den Hoogen J."/>
            <person name="Gungor B."/>
            <person name="Hartog M."/>
            <person name="Hontelez J."/>
            <person name="Verver J."/>
            <person name="Yang W.-C."/>
            <person name="Schijlen E."/>
            <person name="Repin R."/>
            <person name="Schilthuizen M."/>
            <person name="Schranz E."/>
            <person name="Heidstra R."/>
            <person name="Miyata K."/>
            <person name="Fedorova E."/>
            <person name="Kohlen W."/>
            <person name="Bisseling T."/>
            <person name="Smit S."/>
            <person name="Geurts R."/>
        </authorList>
    </citation>
    <scope>NUCLEOTIDE SEQUENCE [LARGE SCALE GENOMIC DNA]</scope>
    <source>
        <strain evidence="2">cv. WU1-14</strain>
    </source>
</reference>
<protein>
    <submittedName>
        <fullName evidence="1">Uncharacterized protein</fullName>
    </submittedName>
</protein>